<dbReference type="Pfam" id="PF01610">
    <property type="entry name" value="DDE_Tnp_ISL3"/>
    <property type="match status" value="1"/>
</dbReference>
<feature type="domain" description="Transposase IS204/IS1001/IS1096/IS1165 DDE" evidence="1">
    <location>
        <begin position="50"/>
        <end position="158"/>
    </location>
</feature>
<dbReference type="Proteomes" id="UP001240447">
    <property type="component" value="Unassembled WGS sequence"/>
</dbReference>
<dbReference type="RefSeq" id="WP_246360399.1">
    <property type="nucleotide sequence ID" value="NZ_CCXJ01000435.1"/>
</dbReference>
<sequence length="182" mass="20855">MRDVDVSKLEIRVGTFRQDGFVQRDQVAKGSGVHSPTCRIHSWILDSHRLEQVLRVDDPTDEIGAAWAVKERLRLLLACTDLDAADHARGMLGLAVLGADMDETWRLWETVSAWWDEIETFIVIRVTNARTEAANTSIKQIKRTGRGYRNPAHYQSRILLRSARRTRRRRTLIQQATTFNCG</sequence>
<organism evidence="2 3">
    <name type="scientific">Nocardioides massiliensis</name>
    <dbReference type="NCBI Taxonomy" id="1325935"/>
    <lineage>
        <taxon>Bacteria</taxon>
        <taxon>Bacillati</taxon>
        <taxon>Actinomycetota</taxon>
        <taxon>Actinomycetes</taxon>
        <taxon>Propionibacteriales</taxon>
        <taxon>Nocardioidaceae</taxon>
        <taxon>Nocardioides</taxon>
    </lineage>
</organism>
<evidence type="ECO:0000313" key="3">
    <source>
        <dbReference type="Proteomes" id="UP001240447"/>
    </source>
</evidence>
<reference evidence="2 3" key="1">
    <citation type="submission" date="2023-07" db="EMBL/GenBank/DDBJ databases">
        <title>Sequencing the genomes of 1000 actinobacteria strains.</title>
        <authorList>
            <person name="Klenk H.-P."/>
        </authorList>
    </citation>
    <scope>NUCLEOTIDE SEQUENCE [LARGE SCALE GENOMIC DNA]</scope>
    <source>
        <strain evidence="2 3">GD13</strain>
    </source>
</reference>
<keyword evidence="3" id="KW-1185">Reference proteome</keyword>
<proteinExistence type="predicted"/>
<name>A0ABT9NK78_9ACTN</name>
<protein>
    <recommendedName>
        <fullName evidence="1">Transposase IS204/IS1001/IS1096/IS1165 DDE domain-containing protein</fullName>
    </recommendedName>
</protein>
<evidence type="ECO:0000259" key="1">
    <source>
        <dbReference type="Pfam" id="PF01610"/>
    </source>
</evidence>
<dbReference type="InterPro" id="IPR002560">
    <property type="entry name" value="Transposase_DDE"/>
</dbReference>
<comment type="caution">
    <text evidence="2">The sequence shown here is derived from an EMBL/GenBank/DDBJ whole genome shotgun (WGS) entry which is preliminary data.</text>
</comment>
<accession>A0ABT9NK78</accession>
<dbReference type="EMBL" id="JAUSQM010000001">
    <property type="protein sequence ID" value="MDP9820824.1"/>
    <property type="molecule type" value="Genomic_DNA"/>
</dbReference>
<gene>
    <name evidence="2" type="ORF">J2S59_000633</name>
</gene>
<evidence type="ECO:0000313" key="2">
    <source>
        <dbReference type="EMBL" id="MDP9820824.1"/>
    </source>
</evidence>